<sequence>MDEWTKNSGKSAVIMQMMKKMGYVQGKGLGVKQQGIVEPVAAKLRSGRTALGYQKDEQVEEESKFRVYSKKDEQMFGTLVDNDYTIHASVKQTWKKSGLSKENTRHAKLEDILDDEILYQGKRQRHDPEVQPYGKIIDLTGPAEKVYEDFTSYYEHVNSRESIQQDAPGSTSKMIDLIEKEIRKNGRELQFLKEQTHGLSEDRDNLDKEISLGRADLLRMEEMMRIIQRSLPVLTCEPSALEECRILFSLLKRDFPIECKLFGVDSLVVANILPVFKSTFTRWMPGDRSAIEAILPIVPKLERALQTINIHTTEKFFYANLCSKLSSPDASVTSVKEYYADWKNLFPDHFISMKSFRDELTRALVAINQVQSGSVLTPISLPRCANRITSSCPRSQRNNSFSRHR</sequence>
<feature type="domain" description="G-patch" evidence="2">
    <location>
        <begin position="10"/>
        <end position="56"/>
    </location>
</feature>
<dbReference type="Pfam" id="PF01585">
    <property type="entry name" value="G-patch"/>
    <property type="match status" value="1"/>
</dbReference>
<dbReference type="AlphaFoldDB" id="A0A915DPA7"/>
<dbReference type="Proteomes" id="UP000887574">
    <property type="component" value="Unplaced"/>
</dbReference>
<evidence type="ECO:0000313" key="3">
    <source>
        <dbReference type="Proteomes" id="UP000887574"/>
    </source>
</evidence>
<evidence type="ECO:0000313" key="4">
    <source>
        <dbReference type="WBParaSite" id="jg22108"/>
    </source>
</evidence>
<keyword evidence="1" id="KW-0175">Coiled coil</keyword>
<dbReference type="GO" id="GO:0071008">
    <property type="term" value="C:U2-type post-mRNA release spliceosomal complex"/>
    <property type="evidence" value="ECO:0007669"/>
    <property type="project" value="TreeGrafter"/>
</dbReference>
<proteinExistence type="predicted"/>
<dbReference type="PANTHER" id="PTHR23329">
    <property type="entry name" value="TUFTELIN-INTERACTING PROTEIN 11-RELATED"/>
    <property type="match status" value="1"/>
</dbReference>
<evidence type="ECO:0000256" key="1">
    <source>
        <dbReference type="SAM" id="Coils"/>
    </source>
</evidence>
<reference evidence="4" key="1">
    <citation type="submission" date="2022-11" db="UniProtKB">
        <authorList>
            <consortium name="WormBaseParasite"/>
        </authorList>
    </citation>
    <scope>IDENTIFICATION</scope>
</reference>
<dbReference type="SMART" id="SM00443">
    <property type="entry name" value="G_patch"/>
    <property type="match status" value="1"/>
</dbReference>
<organism evidence="3 4">
    <name type="scientific">Ditylenchus dipsaci</name>
    <dbReference type="NCBI Taxonomy" id="166011"/>
    <lineage>
        <taxon>Eukaryota</taxon>
        <taxon>Metazoa</taxon>
        <taxon>Ecdysozoa</taxon>
        <taxon>Nematoda</taxon>
        <taxon>Chromadorea</taxon>
        <taxon>Rhabditida</taxon>
        <taxon>Tylenchina</taxon>
        <taxon>Tylenchomorpha</taxon>
        <taxon>Sphaerularioidea</taxon>
        <taxon>Anguinidae</taxon>
        <taxon>Anguininae</taxon>
        <taxon>Ditylenchus</taxon>
    </lineage>
</organism>
<dbReference type="GO" id="GO:0000390">
    <property type="term" value="P:spliceosomal complex disassembly"/>
    <property type="evidence" value="ECO:0007669"/>
    <property type="project" value="InterPro"/>
</dbReference>
<feature type="coiled-coil region" evidence="1">
    <location>
        <begin position="175"/>
        <end position="209"/>
    </location>
</feature>
<dbReference type="InterPro" id="IPR045211">
    <property type="entry name" value="TFP11/STIP/Ntr1"/>
</dbReference>
<evidence type="ECO:0000259" key="2">
    <source>
        <dbReference type="PROSITE" id="PS50174"/>
    </source>
</evidence>
<keyword evidence="3" id="KW-1185">Reference proteome</keyword>
<accession>A0A915DPA7</accession>
<dbReference type="PROSITE" id="PS50174">
    <property type="entry name" value="G_PATCH"/>
    <property type="match status" value="1"/>
</dbReference>
<name>A0A915DPA7_9BILA</name>
<dbReference type="WBParaSite" id="jg22108">
    <property type="protein sequence ID" value="jg22108"/>
    <property type="gene ID" value="jg22108"/>
</dbReference>
<protein>
    <submittedName>
        <fullName evidence="4">G-patch domain-containing protein</fullName>
    </submittedName>
</protein>
<dbReference type="InterPro" id="IPR000467">
    <property type="entry name" value="G_patch_dom"/>
</dbReference>
<dbReference type="PANTHER" id="PTHR23329:SF1">
    <property type="entry name" value="TUFTELIN-INTERACTING PROTEIN 11"/>
    <property type="match status" value="1"/>
</dbReference>
<dbReference type="GO" id="GO:0003676">
    <property type="term" value="F:nucleic acid binding"/>
    <property type="evidence" value="ECO:0007669"/>
    <property type="project" value="InterPro"/>
</dbReference>